<comment type="caution">
    <text evidence="1">The sequence shown here is derived from an EMBL/GenBank/DDBJ whole genome shotgun (WGS) entry which is preliminary data.</text>
</comment>
<gene>
    <name evidence="1" type="ORF">THAOC_24321</name>
</gene>
<sequence length="180" mass="19642">SSTEVAPRESTTTVARVRVRRQPSLPSNEVCCLSSTRCRPANESGSEFGEGDSVFTHNRTNDRATASAQHRPIFIAVLDQRVEQLTNFVSSNAVASFMVLFAAVRSCPLRTRRSMSSVAILRSALRCSPSCHRRCRSRFPFSCAGRGCVAVRGAAPGGQGRARALLPVFLRPFLLLSSRE</sequence>
<dbReference type="EMBL" id="AGNL01032973">
    <property type="protein sequence ID" value="EJK55887.1"/>
    <property type="molecule type" value="Genomic_DNA"/>
</dbReference>
<dbReference type="AlphaFoldDB" id="K0SAV7"/>
<organism evidence="1 2">
    <name type="scientific">Thalassiosira oceanica</name>
    <name type="common">Marine diatom</name>
    <dbReference type="NCBI Taxonomy" id="159749"/>
    <lineage>
        <taxon>Eukaryota</taxon>
        <taxon>Sar</taxon>
        <taxon>Stramenopiles</taxon>
        <taxon>Ochrophyta</taxon>
        <taxon>Bacillariophyta</taxon>
        <taxon>Coscinodiscophyceae</taxon>
        <taxon>Thalassiosirophycidae</taxon>
        <taxon>Thalassiosirales</taxon>
        <taxon>Thalassiosiraceae</taxon>
        <taxon>Thalassiosira</taxon>
    </lineage>
</organism>
<evidence type="ECO:0000313" key="1">
    <source>
        <dbReference type="EMBL" id="EJK55887.1"/>
    </source>
</evidence>
<name>K0SAV7_THAOC</name>
<accession>K0SAV7</accession>
<reference evidence="1 2" key="1">
    <citation type="journal article" date="2012" name="Genome Biol.">
        <title>Genome and low-iron response of an oceanic diatom adapted to chronic iron limitation.</title>
        <authorList>
            <person name="Lommer M."/>
            <person name="Specht M."/>
            <person name="Roy A.S."/>
            <person name="Kraemer L."/>
            <person name="Andreson R."/>
            <person name="Gutowska M.A."/>
            <person name="Wolf J."/>
            <person name="Bergner S.V."/>
            <person name="Schilhabel M.B."/>
            <person name="Klostermeier U.C."/>
            <person name="Beiko R.G."/>
            <person name="Rosenstiel P."/>
            <person name="Hippler M."/>
            <person name="Laroche J."/>
        </authorList>
    </citation>
    <scope>NUCLEOTIDE SEQUENCE [LARGE SCALE GENOMIC DNA]</scope>
    <source>
        <strain evidence="1 2">CCMP1005</strain>
    </source>
</reference>
<keyword evidence="2" id="KW-1185">Reference proteome</keyword>
<proteinExistence type="predicted"/>
<feature type="non-terminal residue" evidence="1">
    <location>
        <position position="1"/>
    </location>
</feature>
<evidence type="ECO:0000313" key="2">
    <source>
        <dbReference type="Proteomes" id="UP000266841"/>
    </source>
</evidence>
<dbReference type="Proteomes" id="UP000266841">
    <property type="component" value="Unassembled WGS sequence"/>
</dbReference>
<protein>
    <submittedName>
        <fullName evidence="1">Uncharacterized protein</fullName>
    </submittedName>
</protein>